<dbReference type="PANTHER" id="PTHR43829:SF9">
    <property type="entry name" value="AQUAPORIN-9"/>
    <property type="match status" value="1"/>
</dbReference>
<comment type="similarity">
    <text evidence="2 7">Belongs to the MIP/aquaporin (TC 1.A.8) family.</text>
</comment>
<accession>A0A9X1IT14</accession>
<name>A0A9X1IT14_9SPHN</name>
<evidence type="ECO:0000313" key="10">
    <source>
        <dbReference type="Proteomes" id="UP001138757"/>
    </source>
</evidence>
<evidence type="ECO:0000256" key="6">
    <source>
        <dbReference type="ARBA" id="ARBA00023136"/>
    </source>
</evidence>
<dbReference type="Proteomes" id="UP001138757">
    <property type="component" value="Unassembled WGS sequence"/>
</dbReference>
<comment type="subcellular location">
    <subcellularLocation>
        <location evidence="1">Membrane</location>
        <topology evidence="1">Multi-pass membrane protein</topology>
    </subcellularLocation>
</comment>
<feature type="transmembrane region" description="Helical" evidence="8">
    <location>
        <begin position="89"/>
        <end position="111"/>
    </location>
</feature>
<evidence type="ECO:0000256" key="5">
    <source>
        <dbReference type="ARBA" id="ARBA00022989"/>
    </source>
</evidence>
<gene>
    <name evidence="9" type="ORF">KK488_17695</name>
</gene>
<evidence type="ECO:0000256" key="1">
    <source>
        <dbReference type="ARBA" id="ARBA00004141"/>
    </source>
</evidence>
<proteinExistence type="inferred from homology"/>
<dbReference type="CDD" id="cd00333">
    <property type="entry name" value="MIP"/>
    <property type="match status" value="1"/>
</dbReference>
<dbReference type="RefSeq" id="WP_214625033.1">
    <property type="nucleotide sequence ID" value="NZ_JAHGAW010000012.1"/>
</dbReference>
<dbReference type="InterPro" id="IPR050363">
    <property type="entry name" value="MIP/Aquaporin"/>
</dbReference>
<evidence type="ECO:0000256" key="7">
    <source>
        <dbReference type="RuleBase" id="RU000477"/>
    </source>
</evidence>
<dbReference type="PANTHER" id="PTHR43829">
    <property type="entry name" value="AQUAPORIN OR AQUAGLYCEROPORIN RELATED"/>
    <property type="match status" value="1"/>
</dbReference>
<comment type="caution">
    <text evidence="9">The sequence shown here is derived from an EMBL/GenBank/DDBJ whole genome shotgun (WGS) entry which is preliminary data.</text>
</comment>
<feature type="transmembrane region" description="Helical" evidence="8">
    <location>
        <begin position="232"/>
        <end position="253"/>
    </location>
</feature>
<dbReference type="PROSITE" id="PS00221">
    <property type="entry name" value="MIP"/>
    <property type="match status" value="1"/>
</dbReference>
<protein>
    <submittedName>
        <fullName evidence="9">Aquaporin family protein</fullName>
    </submittedName>
</protein>
<dbReference type="NCBIfam" id="TIGR00861">
    <property type="entry name" value="MIP"/>
    <property type="match status" value="1"/>
</dbReference>
<organism evidence="9 10">
    <name type="scientific">Sphingobium nicotianae</name>
    <dbReference type="NCBI Taxonomy" id="2782607"/>
    <lineage>
        <taxon>Bacteria</taxon>
        <taxon>Pseudomonadati</taxon>
        <taxon>Pseudomonadota</taxon>
        <taxon>Alphaproteobacteria</taxon>
        <taxon>Sphingomonadales</taxon>
        <taxon>Sphingomonadaceae</taxon>
        <taxon>Sphingobium</taxon>
    </lineage>
</organism>
<feature type="transmembrane region" description="Helical" evidence="8">
    <location>
        <begin position="12"/>
        <end position="32"/>
    </location>
</feature>
<evidence type="ECO:0000313" key="9">
    <source>
        <dbReference type="EMBL" id="MBT2188789.1"/>
    </source>
</evidence>
<dbReference type="AlphaFoldDB" id="A0A9X1IT14"/>
<dbReference type="Gene3D" id="1.20.1080.10">
    <property type="entry name" value="Glycerol uptake facilitator protein"/>
    <property type="match status" value="1"/>
</dbReference>
<sequence>MLRYKAFVGELISEFIAVLIIITIGNSAAAMYTLYDPSPYKTAYWGVCITWGLAVTIAIYVTGAVSGTHANPAVTLALLIYRKFPKAKVIPYWLAQTAGAFAGAAIVFLMFEPVIDAFNLAHGLDRAAGGAAGVFFTHASAGITPIRAFFNEIVLTAILLLGIFAITEEFNTSAPQANASALIIGLLVATIGASAGYLEAWPLNPARDLGPRIFCYLMGWGASAFPAPDQYWWVPIAGPLCGGVVGASMYQWMIRPFLPARQKFPGNGN</sequence>
<dbReference type="SUPFAM" id="SSF81338">
    <property type="entry name" value="Aquaporin-like"/>
    <property type="match status" value="1"/>
</dbReference>
<reference evidence="9" key="1">
    <citation type="submission" date="2021-05" db="EMBL/GenBank/DDBJ databases">
        <title>Genome of Sphingobium sp. strain.</title>
        <authorList>
            <person name="Fan R."/>
        </authorList>
    </citation>
    <scope>NUCLEOTIDE SEQUENCE</scope>
    <source>
        <strain evidence="9">H33</strain>
    </source>
</reference>
<keyword evidence="3 7" id="KW-0813">Transport</keyword>
<evidence type="ECO:0000256" key="4">
    <source>
        <dbReference type="ARBA" id="ARBA00022692"/>
    </source>
</evidence>
<dbReference type="InterPro" id="IPR023271">
    <property type="entry name" value="Aquaporin-like"/>
</dbReference>
<keyword evidence="6 8" id="KW-0472">Membrane</keyword>
<feature type="transmembrane region" description="Helical" evidence="8">
    <location>
        <begin position="44"/>
        <end position="68"/>
    </location>
</feature>
<evidence type="ECO:0000256" key="8">
    <source>
        <dbReference type="SAM" id="Phobius"/>
    </source>
</evidence>
<dbReference type="InterPro" id="IPR000425">
    <property type="entry name" value="MIP"/>
</dbReference>
<feature type="transmembrane region" description="Helical" evidence="8">
    <location>
        <begin position="179"/>
        <end position="197"/>
    </location>
</feature>
<evidence type="ECO:0000256" key="3">
    <source>
        <dbReference type="ARBA" id="ARBA00022448"/>
    </source>
</evidence>
<feature type="transmembrane region" description="Helical" evidence="8">
    <location>
        <begin position="148"/>
        <end position="167"/>
    </location>
</feature>
<dbReference type="EMBL" id="JAHGAW010000012">
    <property type="protein sequence ID" value="MBT2188789.1"/>
    <property type="molecule type" value="Genomic_DNA"/>
</dbReference>
<dbReference type="Pfam" id="PF00230">
    <property type="entry name" value="MIP"/>
    <property type="match status" value="1"/>
</dbReference>
<keyword evidence="5 8" id="KW-1133">Transmembrane helix</keyword>
<keyword evidence="4 7" id="KW-0812">Transmembrane</keyword>
<keyword evidence="10" id="KW-1185">Reference proteome</keyword>
<dbReference type="GO" id="GO:0005886">
    <property type="term" value="C:plasma membrane"/>
    <property type="evidence" value="ECO:0007669"/>
    <property type="project" value="TreeGrafter"/>
</dbReference>
<dbReference type="InterPro" id="IPR022357">
    <property type="entry name" value="MIP_CS"/>
</dbReference>
<evidence type="ECO:0000256" key="2">
    <source>
        <dbReference type="ARBA" id="ARBA00006175"/>
    </source>
</evidence>
<dbReference type="GO" id="GO:0015254">
    <property type="term" value="F:glycerol channel activity"/>
    <property type="evidence" value="ECO:0007669"/>
    <property type="project" value="TreeGrafter"/>
</dbReference>
<dbReference type="PRINTS" id="PR00783">
    <property type="entry name" value="MINTRINSICP"/>
</dbReference>